<keyword evidence="2" id="KW-1185">Reference proteome</keyword>
<name>A0AAW1QTN2_9CHLO</name>
<dbReference type="EMBL" id="JALJOU010000079">
    <property type="protein sequence ID" value="KAK9824821.1"/>
    <property type="molecule type" value="Genomic_DNA"/>
</dbReference>
<sequence length="156" mass="17226">MHNPSCQRTFAGWRTKGAGRANGEPHEEFNACLNGVLGATRYIRAENREAAIERAAAVYDGRRERTLPELLIPMHVRALADVEAAGVDIARMEEALESLGYSKAQAKLLDSHPPLPSLALLLDDPAFKPLSMTSAKLRAAQRQEWRDECWSIALSC</sequence>
<dbReference type="AlphaFoldDB" id="A0AAW1QTN2"/>
<reference evidence="1 2" key="1">
    <citation type="journal article" date="2024" name="Nat. Commun.">
        <title>Phylogenomics reveals the evolutionary origins of lichenization in chlorophyte algae.</title>
        <authorList>
            <person name="Puginier C."/>
            <person name="Libourel C."/>
            <person name="Otte J."/>
            <person name="Skaloud P."/>
            <person name="Haon M."/>
            <person name="Grisel S."/>
            <person name="Petersen M."/>
            <person name="Berrin J.G."/>
            <person name="Delaux P.M."/>
            <person name="Dal Grande F."/>
            <person name="Keller J."/>
        </authorList>
    </citation>
    <scope>NUCLEOTIDE SEQUENCE [LARGE SCALE GENOMIC DNA]</scope>
    <source>
        <strain evidence="1 2">SAG 245.80</strain>
    </source>
</reference>
<protein>
    <submittedName>
        <fullName evidence="1">Uncharacterized protein</fullName>
    </submittedName>
</protein>
<comment type="caution">
    <text evidence="1">The sequence shown here is derived from an EMBL/GenBank/DDBJ whole genome shotgun (WGS) entry which is preliminary data.</text>
</comment>
<dbReference type="PANTHER" id="PTHR33104">
    <property type="entry name" value="SI:DKEY-29D5.2"/>
    <property type="match status" value="1"/>
</dbReference>
<evidence type="ECO:0000313" key="2">
    <source>
        <dbReference type="Proteomes" id="UP001445335"/>
    </source>
</evidence>
<gene>
    <name evidence="1" type="ORF">WJX81_001600</name>
</gene>
<proteinExistence type="predicted"/>
<dbReference type="PANTHER" id="PTHR33104:SF2">
    <property type="entry name" value="CXC3 LIKE CYSTEINE CLUSTER DOMAIN-CONTAINING PROTEIN"/>
    <property type="match status" value="1"/>
</dbReference>
<dbReference type="Proteomes" id="UP001445335">
    <property type="component" value="Unassembled WGS sequence"/>
</dbReference>
<accession>A0AAW1QTN2</accession>
<organism evidence="1 2">
    <name type="scientific">Elliptochloris bilobata</name>
    <dbReference type="NCBI Taxonomy" id="381761"/>
    <lineage>
        <taxon>Eukaryota</taxon>
        <taxon>Viridiplantae</taxon>
        <taxon>Chlorophyta</taxon>
        <taxon>core chlorophytes</taxon>
        <taxon>Trebouxiophyceae</taxon>
        <taxon>Trebouxiophyceae incertae sedis</taxon>
        <taxon>Elliptochloris clade</taxon>
        <taxon>Elliptochloris</taxon>
    </lineage>
</organism>
<evidence type="ECO:0000313" key="1">
    <source>
        <dbReference type="EMBL" id="KAK9824821.1"/>
    </source>
</evidence>